<evidence type="ECO:0000256" key="3">
    <source>
        <dbReference type="ARBA" id="ARBA00022827"/>
    </source>
</evidence>
<evidence type="ECO:0000256" key="2">
    <source>
        <dbReference type="ARBA" id="ARBA00022630"/>
    </source>
</evidence>
<dbReference type="SUPFAM" id="SSF51905">
    <property type="entry name" value="FAD/NAD(P)-binding domain"/>
    <property type="match status" value="1"/>
</dbReference>
<keyword evidence="3" id="KW-0274">FAD</keyword>
<dbReference type="Pfam" id="PF00890">
    <property type="entry name" value="FAD_binding_2"/>
    <property type="match status" value="1"/>
</dbReference>
<dbReference type="EMBL" id="ATHO01000162">
    <property type="protein sequence ID" value="EQA99769.1"/>
    <property type="molecule type" value="Genomic_DNA"/>
</dbReference>
<feature type="domain" description="FAD-dependent oxidoreductase 2 FAD-binding" evidence="5">
    <location>
        <begin position="18"/>
        <end position="546"/>
    </location>
</feature>
<evidence type="ECO:0000256" key="4">
    <source>
        <dbReference type="ARBA" id="ARBA00023002"/>
    </source>
</evidence>
<dbReference type="PATRIC" id="fig|1329909.3.peg.3649"/>
<keyword evidence="2" id="KW-0285">Flavoprotein</keyword>
<keyword evidence="7" id="KW-1185">Reference proteome</keyword>
<dbReference type="Gene3D" id="3.50.50.60">
    <property type="entry name" value="FAD/NAD(P)-binding domain"/>
    <property type="match status" value="2"/>
</dbReference>
<proteinExistence type="predicted"/>
<reference evidence="6 7" key="1">
    <citation type="journal article" date="2013" name="Genome Announc.">
        <title>Draft Genome Sequence of Sphingobium quisquiliarum Strain P25T, a Novel Hexachlorocyclohexane (HCH)-Degrading Bacterium Isolated from an HCH Dumpsite.</title>
        <authorList>
            <person name="Kumar Singh A."/>
            <person name="Sangwan N."/>
            <person name="Sharma A."/>
            <person name="Gupta V."/>
            <person name="Khurana J.P."/>
            <person name="Lal R."/>
        </authorList>
    </citation>
    <scope>NUCLEOTIDE SEQUENCE [LARGE SCALE GENOMIC DNA]</scope>
    <source>
        <strain evidence="6 7">P25</strain>
    </source>
</reference>
<dbReference type="InterPro" id="IPR003953">
    <property type="entry name" value="FAD-dep_OxRdtase_2_FAD-bd"/>
</dbReference>
<dbReference type="Proteomes" id="UP000015525">
    <property type="component" value="Unassembled WGS sequence"/>
</dbReference>
<dbReference type="NCBIfam" id="NF009479">
    <property type="entry name" value="PRK12845.1"/>
    <property type="match status" value="1"/>
</dbReference>
<dbReference type="GO" id="GO:0016491">
    <property type="term" value="F:oxidoreductase activity"/>
    <property type="evidence" value="ECO:0007669"/>
    <property type="project" value="UniProtKB-KW"/>
</dbReference>
<protein>
    <recommendedName>
        <fullName evidence="5">FAD-dependent oxidoreductase 2 FAD-binding domain-containing protein</fullName>
    </recommendedName>
</protein>
<evidence type="ECO:0000313" key="6">
    <source>
        <dbReference type="EMBL" id="EQA99769.1"/>
    </source>
</evidence>
<dbReference type="RefSeq" id="WP_021239798.1">
    <property type="nucleotide sequence ID" value="NZ_ATHO01000162.1"/>
</dbReference>
<dbReference type="SUPFAM" id="SSF56425">
    <property type="entry name" value="Succinate dehydrogenase/fumarate reductase flavoprotein, catalytic domain"/>
    <property type="match status" value="1"/>
</dbReference>
<comment type="caution">
    <text evidence="6">The sequence shown here is derived from an EMBL/GenBank/DDBJ whole genome shotgun (WGS) entry which is preliminary data.</text>
</comment>
<evidence type="ECO:0000256" key="1">
    <source>
        <dbReference type="ARBA" id="ARBA00001974"/>
    </source>
</evidence>
<dbReference type="GO" id="GO:0008202">
    <property type="term" value="P:steroid metabolic process"/>
    <property type="evidence" value="ECO:0007669"/>
    <property type="project" value="UniProtKB-ARBA"/>
</dbReference>
<sequence length="565" mass="59862">MPSETIAPGPSAQDIAVDVLVMGSGAGLAAALAAKEVGLSALVVEKTELVGGSTARSGGAFWIPGNNALRDGGADVSREAAQEYLENLVGDEAPRRRYTAYLDHGPDAVAMMERMTSLKFFWAKGYSDYHAEVPGGSPLGRTCESLPFDLNRLGAEKSRFRPGDVKTPLPMPVTGADYKWLNLIKRRPLKALPVVGKRLIQGVAGLAIGKKLVAGGQAIAAGLFDGVLRAGIPVWTRTSVVELVKGGDSVSGAVVEQDGRRFTVTARRGVVLAAGGFDHNMTMRQRYQSPSLVEDWSLGARGNTGDGIVLGQQAGADIRLMEEAWWFPAVRSADGGYPKILLAERSLPGGLIVDQNGERFLNEAMDYMSFGQTMLRLEREDRPVTQMWMVFDQSYRDSYLFAGGVMPGAPLPQDWYAAGVAFKADSAEALARAAGLPADRFVSALARFNAQCAVGKDDDFHRGESAYDRYYGDPTVAPNPNLRPLSGPLHAVKLVLSDLGTCGGLAVNENAQALRPDGSPIPGLYAIGNTAGNAFGRVYPGAGATIGQGVTFGYIAARHMAGDAA</sequence>
<organism evidence="6 7">
    <name type="scientific">Sphingobium quisquiliarum P25</name>
    <dbReference type="NCBI Taxonomy" id="1329909"/>
    <lineage>
        <taxon>Bacteria</taxon>
        <taxon>Pseudomonadati</taxon>
        <taxon>Pseudomonadota</taxon>
        <taxon>Alphaproteobacteria</taxon>
        <taxon>Sphingomonadales</taxon>
        <taxon>Sphingomonadaceae</taxon>
        <taxon>Sphingobium</taxon>
    </lineage>
</organism>
<gene>
    <name evidence="6" type="ORF">L288_18970</name>
</gene>
<evidence type="ECO:0000313" key="7">
    <source>
        <dbReference type="Proteomes" id="UP000015525"/>
    </source>
</evidence>
<accession>T0HKD3</accession>
<dbReference type="InterPro" id="IPR036188">
    <property type="entry name" value="FAD/NAD-bd_sf"/>
</dbReference>
<dbReference type="InterPro" id="IPR050315">
    <property type="entry name" value="FAD-oxidoreductase_2"/>
</dbReference>
<dbReference type="InterPro" id="IPR027477">
    <property type="entry name" value="Succ_DH/fumarate_Rdtase_cat_sf"/>
</dbReference>
<name>T0HKD3_9SPHN</name>
<dbReference type="AlphaFoldDB" id="T0HKD3"/>
<evidence type="ECO:0000259" key="5">
    <source>
        <dbReference type="Pfam" id="PF00890"/>
    </source>
</evidence>
<keyword evidence="4" id="KW-0560">Oxidoreductase</keyword>
<dbReference type="PANTHER" id="PTHR43400">
    <property type="entry name" value="FUMARATE REDUCTASE"/>
    <property type="match status" value="1"/>
</dbReference>
<dbReference type="PANTHER" id="PTHR43400:SF10">
    <property type="entry name" value="3-OXOSTEROID 1-DEHYDROGENASE"/>
    <property type="match status" value="1"/>
</dbReference>
<comment type="cofactor">
    <cofactor evidence="1">
        <name>FAD</name>
        <dbReference type="ChEBI" id="CHEBI:57692"/>
    </cofactor>
</comment>